<evidence type="ECO:0008006" key="2">
    <source>
        <dbReference type="Google" id="ProtNLM"/>
    </source>
</evidence>
<sequence length="41" mass="4684">MTERNIEPLESILLSLLSFRLTMSYVTKKTGKAIKIITFPV</sequence>
<reference evidence="1" key="1">
    <citation type="journal article" date="2014" name="Genome Biol. Evol.">
        <title>Comparative genomic analysis of malaria mosquito vector-associated novel pathogen Elizabethkingia anophelis.</title>
        <authorList>
            <person name="Teo J."/>
            <person name="Tan S.Y."/>
            <person name="Liu Y."/>
            <person name="Tay M."/>
            <person name="Ding Y."/>
            <person name="Li Y."/>
            <person name="Kjelleberg S."/>
            <person name="Givskov M."/>
            <person name="Lin R.T."/>
            <person name="Yang L."/>
        </authorList>
    </citation>
    <scope>NUCLEOTIDE SEQUENCE</scope>
</reference>
<dbReference type="AlphaFoldDB" id="A0A455ZF07"/>
<reference evidence="1" key="5">
    <citation type="journal article" date="2017" name="Genome Announc.">
        <title>Complete Circularized Genome Sequences of Four Strains of Elizabethkingia anophelis, Including Two Novel Strains Isolated from Wild-Caught Anopheles sinensis.</title>
        <authorList>
            <person name="Pei D."/>
            <person name="Nicholson A.C."/>
            <person name="Jiang J."/>
            <person name="Chen H."/>
            <person name="Whitney A.M."/>
            <person name="Villarma A."/>
            <person name="Bell M."/>
            <person name="Humrighouse B."/>
            <person name="Rowe L.A."/>
            <person name="Sheth M."/>
            <person name="Batra D."/>
            <person name="Juieng P."/>
            <person name="Loparev V.N."/>
            <person name="McQuiston J.R."/>
            <person name="Lan Y."/>
            <person name="Ma Y."/>
            <person name="Xu J."/>
        </authorList>
    </citation>
    <scope>NUCLEOTIDE SEQUENCE</scope>
</reference>
<reference evidence="1" key="4">
    <citation type="journal article" date="2016" name="Sci. Rep.">
        <title>Genomic epidemiology and global diversity of the emerging bacterial pathogen Elizabethkingia anophelis.</title>
        <authorList>
            <person name="Breurec S."/>
            <person name="Criscuolo A."/>
            <person name="Diancourt L."/>
            <person name="Rendueles O."/>
            <person name="Vandenbogaert M."/>
            <person name="Passet V."/>
            <person name="Caro V."/>
            <person name="Rocha E.P."/>
            <person name="Touchon M."/>
            <person name="Brisse S."/>
        </authorList>
    </citation>
    <scope>NUCLEOTIDE SEQUENCE</scope>
</reference>
<reference evidence="1" key="2">
    <citation type="journal article" date="2014" name="PLoS ONE">
        <title>Insights from the genome annotation of Elizabethkingia anophelis from the malaria vector Anopheles gambiae.</title>
        <authorList>
            <person name="Kukutla P."/>
            <person name="Lindberg B.G."/>
            <person name="Pei D."/>
            <person name="Rayl M."/>
            <person name="Yu W."/>
            <person name="Steritz M."/>
            <person name="Faye I."/>
            <person name="Xu J."/>
        </authorList>
    </citation>
    <scope>NUCLEOTIDE SEQUENCE</scope>
</reference>
<dbReference type="EMBL" id="BK010602">
    <property type="protein sequence ID" value="DAC75255.1"/>
    <property type="molecule type" value="Genomic_DNA"/>
</dbReference>
<evidence type="ECO:0000313" key="1">
    <source>
        <dbReference type="EMBL" id="DAC75255.1"/>
    </source>
</evidence>
<accession>A0A455ZF07</accession>
<organism evidence="1">
    <name type="scientific">Elizabethkingia anophelis</name>
    <dbReference type="NCBI Taxonomy" id="1117645"/>
    <lineage>
        <taxon>Bacteria</taxon>
        <taxon>Pseudomonadati</taxon>
        <taxon>Bacteroidota</taxon>
        <taxon>Flavobacteriia</taxon>
        <taxon>Flavobacteriales</taxon>
        <taxon>Weeksellaceae</taxon>
        <taxon>Elizabethkingia</taxon>
    </lineage>
</organism>
<proteinExistence type="predicted"/>
<reference evidence="1" key="6">
    <citation type="journal article" date="2017" name="Nat. Commun.">
        <title>Evolutionary dynamics and genomic features of the Elizabethkingia anophelis 2015 to 2016 Wisconsin outbreak strain.</title>
        <authorList>
            <person name="Perrin A."/>
            <person name="Larsonneur E."/>
            <person name="Nicholson A.C."/>
            <person name="Edwards D.J."/>
            <person name="Gundlach K.M."/>
            <person name="Whitney A.M."/>
            <person name="Gulvik C.A."/>
            <person name="Bell M.E."/>
            <person name="Rendueles O."/>
            <person name="Cury J."/>
            <person name="Hugon P."/>
            <person name="Clermont D."/>
            <person name="Enouf V."/>
            <person name="Loparev V."/>
            <person name="Juieng P."/>
            <person name="Monson T."/>
            <person name="Warshauer D."/>
            <person name="Elbadawi L.I."/>
            <person name="Walters M.S."/>
            <person name="Crist M.B."/>
            <person name="Noble-Wang J."/>
            <person name="Borlaug G."/>
            <person name="Rocha E.P.C."/>
            <person name="Criscuolo A."/>
            <person name="Touchon M."/>
            <person name="Davis J.P."/>
            <person name="Holt K.E."/>
            <person name="McQuiston J.R."/>
            <person name="Brisse S."/>
        </authorList>
    </citation>
    <scope>NUCLEOTIDE SEQUENCE</scope>
</reference>
<name>A0A455ZF07_9FLAO</name>
<protein>
    <recommendedName>
        <fullName evidence="2">Mobile element protein</fullName>
    </recommendedName>
</protein>
<reference evidence="1" key="8">
    <citation type="journal article" date="2018" name="J. ISSAAS">
        <title>In Silico Identification of Three Types of Integrative and Conjugative Elements (ICEs) in Elizabethkingia anophelis Strains Isolated from Around the World.</title>
        <authorList>
            <person name="Xu J."/>
            <person name="Pei D."/>
            <person name="Nicholson A."/>
            <person name="Lan Y."/>
            <person name="Xia Q."/>
        </authorList>
    </citation>
    <scope>NUCLEOTIDE SEQUENCE</scope>
</reference>
<gene>
    <name evidence="1" type="primary">ICEEaII(8)_FMS-007_126_1</name>
</gene>
<reference evidence="1" key="3">
    <citation type="journal article" date="2016" name="Genome Announc.">
        <title>Complete Genome Sequences of Four Strains from the 2015-2016 Elizabethkingia anophelis Outbreak.</title>
        <authorList>
            <person name="Nicholson A.C."/>
            <person name="Whitney A.M."/>
            <person name="Emery B.D."/>
            <person name="Bell M.E."/>
            <person name="Gartin J.T."/>
            <person name="Humrighouse B.W."/>
            <person name="Loparev V.N."/>
            <person name="Batra D."/>
            <person name="Sheth M."/>
            <person name="Rowe L.A."/>
            <person name="Juieng P."/>
            <person name="Knipe K."/>
            <person name="Gulvik C."/>
            <person name="McQuiston J.R."/>
        </authorList>
    </citation>
    <scope>NUCLEOTIDE SEQUENCE</scope>
</reference>
<reference evidence="1" key="7">
    <citation type="journal article" date="2017" name="Sci. Rep.">
        <title>Genomic features, phylogenetic relationships, and comparative genomics of Elizabethkingia anophelis strain EM361-97 isolated in Taiwan.</title>
        <authorList>
            <person name="Lin J.N."/>
            <person name="Lai C.H."/>
            <person name="Yang C.H."/>
            <person name="Huang Y.H."/>
            <person name="Lin H.H."/>
        </authorList>
    </citation>
    <scope>NUCLEOTIDE SEQUENCE</scope>
</reference>